<accession>A0ABD6VJ77</accession>
<evidence type="ECO:0000313" key="2">
    <source>
        <dbReference type="EMBL" id="POE22230.1"/>
    </source>
</evidence>
<sequence>MLRPLIAAGFIVWGIALSLLVLGFMAFQLLIKDKVIPPVSRKHKTAKVTGREMAYGLLGFVE</sequence>
<evidence type="ECO:0000256" key="1">
    <source>
        <dbReference type="SAM" id="Phobius"/>
    </source>
</evidence>
<name>A0ABD6VJ77_9GAMM</name>
<feature type="transmembrane region" description="Helical" evidence="1">
    <location>
        <begin position="6"/>
        <end position="31"/>
    </location>
</feature>
<dbReference type="KEGG" id="pcv:BCS7_04405"/>
<protein>
    <submittedName>
        <fullName evidence="2">Uncharacterized protein</fullName>
    </submittedName>
</protein>
<proteinExistence type="predicted"/>
<dbReference type="AlphaFoldDB" id="A0ABD6VJ77"/>
<dbReference type="EMBL" id="MTAO01000030">
    <property type="protein sequence ID" value="POE22230.1"/>
    <property type="molecule type" value="Genomic_DNA"/>
</dbReference>
<comment type="caution">
    <text evidence="2">The sequence shown here is derived from an EMBL/GenBank/DDBJ whole genome shotgun (WGS) entry which is preliminary data.</text>
</comment>
<dbReference type="Proteomes" id="UP000237274">
    <property type="component" value="Unassembled WGS sequence"/>
</dbReference>
<gene>
    <name evidence="2" type="ORF">BV926_22270</name>
</gene>
<keyword evidence="1" id="KW-0812">Transmembrane</keyword>
<keyword evidence="1" id="KW-1133">Transmembrane helix</keyword>
<reference evidence="2 3" key="1">
    <citation type="submission" date="2017-01" db="EMBL/GenBank/DDBJ databases">
        <title>Comparative Genomics of 38 Pectobacterium strains comprising three species revealed the characteristics of Pectobacterium carotovorum.</title>
        <authorList>
            <person name="Xie H."/>
            <person name="Ma Y."/>
            <person name="Li X."/>
        </authorList>
    </citation>
    <scope>NUCLEOTIDE SEQUENCE [LARGE SCALE GENOMIC DNA]</scope>
    <source>
        <strain evidence="2 3">Q142</strain>
    </source>
</reference>
<evidence type="ECO:0000313" key="3">
    <source>
        <dbReference type="Proteomes" id="UP000237274"/>
    </source>
</evidence>
<keyword evidence="1" id="KW-0472">Membrane</keyword>
<organism evidence="2 3">
    <name type="scientific">Pectobacterium odoriferum</name>
    <dbReference type="NCBI Taxonomy" id="78398"/>
    <lineage>
        <taxon>Bacteria</taxon>
        <taxon>Pseudomonadati</taxon>
        <taxon>Pseudomonadota</taxon>
        <taxon>Gammaproteobacteria</taxon>
        <taxon>Enterobacterales</taxon>
        <taxon>Pectobacteriaceae</taxon>
        <taxon>Pectobacterium</taxon>
    </lineage>
</organism>